<evidence type="ECO:0000313" key="13">
    <source>
        <dbReference type="Proteomes" id="UP000008805"/>
    </source>
</evidence>
<keyword evidence="9 11" id="KW-0406">Ion transport</keyword>
<keyword evidence="12" id="KW-0378">Hydrolase</keyword>
<keyword evidence="6 11" id="KW-0067">ATP-binding</keyword>
<keyword evidence="2 11" id="KW-1003">Cell membrane</keyword>
<dbReference type="PIRSF" id="PIRSF001296">
    <property type="entry name" value="K_ATPase_KdpC"/>
    <property type="match status" value="1"/>
</dbReference>
<dbReference type="Proteomes" id="UP000008805">
    <property type="component" value="Chromosome"/>
</dbReference>
<evidence type="ECO:0000256" key="2">
    <source>
        <dbReference type="ARBA" id="ARBA00022475"/>
    </source>
</evidence>
<comment type="similarity">
    <text evidence="11">Belongs to the KdpC family.</text>
</comment>
<reference evidence="12 13" key="2">
    <citation type="submission" date="2010-03" db="EMBL/GenBank/DDBJ databases">
        <authorList>
            <person name="Pajon A."/>
        </authorList>
    </citation>
    <scope>NUCLEOTIDE SEQUENCE [LARGE SCALE GENOMIC DNA]</scope>
    <source>
        <strain evidence="13">7-10-1-b</strain>
    </source>
</reference>
<keyword evidence="13" id="KW-1185">Reference proteome</keyword>
<proteinExistence type="inferred from homology"/>
<evidence type="ECO:0000256" key="7">
    <source>
        <dbReference type="ARBA" id="ARBA00022958"/>
    </source>
</evidence>
<dbReference type="KEGG" id="gpa:GPA_12560"/>
<sequence>MKKGCEAMRQAKIWGSAALFFLVTTILCGVVYTAVCTGVAQLFFPYQANGSIIEVDGTKYGSELVGQEFHDQNHMWGRLTNANVSTFTDDEGNPVMWYGPSSLSPASDDFAATVQARIDEIHAAHPEKGDEPIPSDLVTNSGSGFDPHISPAAAEYQVERLAKNTGKTPSEIRAIIEQCTEQPQFGILGDARVNVLKVNLMLDGILQ</sequence>
<evidence type="ECO:0000256" key="1">
    <source>
        <dbReference type="ARBA" id="ARBA00022448"/>
    </source>
</evidence>
<dbReference type="GO" id="GO:0008556">
    <property type="term" value="F:P-type potassium transmembrane transporter activity"/>
    <property type="evidence" value="ECO:0007669"/>
    <property type="project" value="InterPro"/>
</dbReference>
<comment type="subcellular location">
    <subcellularLocation>
        <location evidence="11">Cell membrane</location>
        <topology evidence="11">Single-pass membrane protein</topology>
    </subcellularLocation>
</comment>
<dbReference type="PATRIC" id="fig|657308.3.peg.834"/>
<dbReference type="PANTHER" id="PTHR30042:SF2">
    <property type="entry name" value="POTASSIUM-TRANSPORTING ATPASE KDPC SUBUNIT"/>
    <property type="match status" value="1"/>
</dbReference>
<dbReference type="GO" id="GO:0005524">
    <property type="term" value="F:ATP binding"/>
    <property type="evidence" value="ECO:0007669"/>
    <property type="project" value="UniProtKB-UniRule"/>
</dbReference>
<evidence type="ECO:0000256" key="3">
    <source>
        <dbReference type="ARBA" id="ARBA00022538"/>
    </source>
</evidence>
<dbReference type="PANTHER" id="PTHR30042">
    <property type="entry name" value="POTASSIUM-TRANSPORTING ATPASE C CHAIN"/>
    <property type="match status" value="1"/>
</dbReference>
<evidence type="ECO:0000256" key="4">
    <source>
        <dbReference type="ARBA" id="ARBA00022692"/>
    </source>
</evidence>
<evidence type="ECO:0000256" key="11">
    <source>
        <dbReference type="HAMAP-Rule" id="MF_00276"/>
    </source>
</evidence>
<comment type="function">
    <text evidence="11">Part of the high-affinity ATP-driven potassium transport (or Kdp) system, which catalyzes the hydrolysis of ATP coupled with the electrogenic transport of potassium into the cytoplasm. This subunit acts as a catalytic chaperone that increases the ATP-binding affinity of the ATP-hydrolyzing subunit KdpB by the formation of a transient KdpB/KdpC/ATP ternary complex.</text>
</comment>
<dbReference type="AlphaFoldDB" id="D6E869"/>
<evidence type="ECO:0000256" key="6">
    <source>
        <dbReference type="ARBA" id="ARBA00022840"/>
    </source>
</evidence>
<keyword evidence="10 11" id="KW-0472">Membrane</keyword>
<keyword evidence="4 11" id="KW-0812">Transmembrane</keyword>
<dbReference type="GO" id="GO:0005886">
    <property type="term" value="C:plasma membrane"/>
    <property type="evidence" value="ECO:0007669"/>
    <property type="project" value="UniProtKB-SubCell"/>
</dbReference>
<dbReference type="InterPro" id="IPR003820">
    <property type="entry name" value="KdpC"/>
</dbReference>
<organism evidence="12 13">
    <name type="scientific">Gordonibacter pamelaeae 7-10-1-b</name>
    <dbReference type="NCBI Taxonomy" id="657308"/>
    <lineage>
        <taxon>Bacteria</taxon>
        <taxon>Bacillati</taxon>
        <taxon>Actinomycetota</taxon>
        <taxon>Coriobacteriia</taxon>
        <taxon>Eggerthellales</taxon>
        <taxon>Eggerthellaceae</taxon>
        <taxon>Gordonibacter</taxon>
    </lineage>
</organism>
<protein>
    <recommendedName>
        <fullName evidence="11">Potassium-transporting ATPase KdpC subunit</fullName>
    </recommendedName>
    <alternativeName>
        <fullName evidence="11">ATP phosphohydrolase [potassium-transporting] C chain</fullName>
    </alternativeName>
    <alternativeName>
        <fullName evidence="11">Potassium-binding and translocating subunit C</fullName>
    </alternativeName>
    <alternativeName>
        <fullName evidence="11">Potassium-translocating ATPase C chain</fullName>
    </alternativeName>
</protein>
<gene>
    <name evidence="11" type="primary">kdpC</name>
    <name evidence="12" type="ORF">GPA_12560</name>
</gene>
<comment type="subunit">
    <text evidence="11">The system is composed of three essential subunits: KdpA, KdpB and KdpC.</text>
</comment>
<accession>D6E869</accession>
<evidence type="ECO:0000313" key="12">
    <source>
        <dbReference type="EMBL" id="CBL03916.1"/>
    </source>
</evidence>
<keyword evidence="7 11" id="KW-0630">Potassium</keyword>
<keyword evidence="8 11" id="KW-1133">Transmembrane helix</keyword>
<evidence type="ECO:0000256" key="8">
    <source>
        <dbReference type="ARBA" id="ARBA00022989"/>
    </source>
</evidence>
<dbReference type="EMBL" id="FP929047">
    <property type="protein sequence ID" value="CBL03916.1"/>
    <property type="molecule type" value="Genomic_DNA"/>
</dbReference>
<dbReference type="HOGENOM" id="CLU_077094_2_0_11"/>
<dbReference type="Pfam" id="PF02669">
    <property type="entry name" value="KdpC"/>
    <property type="match status" value="1"/>
</dbReference>
<reference evidence="12 13" key="1">
    <citation type="submission" date="2010-03" db="EMBL/GenBank/DDBJ databases">
        <title>The genome sequence of Gordonibacter pamelaeae 7-10-1-bT.</title>
        <authorList>
            <consortium name="metaHIT consortium -- http://www.metahit.eu/"/>
            <person name="Pajon A."/>
            <person name="Turner K."/>
            <person name="Parkhill J."/>
            <person name="Timmis K."/>
            <person name="Oxley A."/>
            <person name="Wurdemann D."/>
        </authorList>
    </citation>
    <scope>NUCLEOTIDE SEQUENCE [LARGE SCALE GENOMIC DNA]</scope>
    <source>
        <strain evidence="13">7-10-1-b</strain>
    </source>
</reference>
<keyword evidence="1 11" id="KW-0813">Transport</keyword>
<evidence type="ECO:0000256" key="10">
    <source>
        <dbReference type="ARBA" id="ARBA00023136"/>
    </source>
</evidence>
<keyword evidence="3 11" id="KW-0633">Potassium transport</keyword>
<name>D6E869_9ACTN</name>
<dbReference type="HAMAP" id="MF_00276">
    <property type="entry name" value="KdpC"/>
    <property type="match status" value="1"/>
</dbReference>
<keyword evidence="5 11" id="KW-0547">Nucleotide-binding</keyword>
<evidence type="ECO:0000256" key="9">
    <source>
        <dbReference type="ARBA" id="ARBA00023065"/>
    </source>
</evidence>
<dbReference type="GO" id="GO:0016787">
    <property type="term" value="F:hydrolase activity"/>
    <property type="evidence" value="ECO:0007669"/>
    <property type="project" value="UniProtKB-KW"/>
</dbReference>
<evidence type="ECO:0000256" key="5">
    <source>
        <dbReference type="ARBA" id="ARBA00022741"/>
    </source>
</evidence>